<dbReference type="EMBL" id="KV460222">
    <property type="protein sequence ID" value="OBT97444.1"/>
    <property type="molecule type" value="Genomic_DNA"/>
</dbReference>
<accession>A0A1B8GNL2</accession>
<reference evidence="3" key="2">
    <citation type="journal article" date="2018" name="Nat. Commun.">
        <title>Extreme sensitivity to ultraviolet light in the fungal pathogen causing white-nose syndrome of bats.</title>
        <authorList>
            <person name="Palmer J.M."/>
            <person name="Drees K.P."/>
            <person name="Foster J.T."/>
            <person name="Lindner D.L."/>
        </authorList>
    </citation>
    <scope>NUCLEOTIDE SEQUENCE [LARGE SCALE GENOMIC DNA]</scope>
    <source>
        <strain evidence="3">UAMH 10579</strain>
    </source>
</reference>
<dbReference type="Proteomes" id="UP000091956">
    <property type="component" value="Unassembled WGS sequence"/>
</dbReference>
<feature type="compositionally biased region" description="Polar residues" evidence="1">
    <location>
        <begin position="563"/>
        <end position="576"/>
    </location>
</feature>
<feature type="region of interest" description="Disordered" evidence="1">
    <location>
        <begin position="552"/>
        <end position="584"/>
    </location>
</feature>
<protein>
    <submittedName>
        <fullName evidence="2">Uncharacterized protein</fullName>
    </submittedName>
</protein>
<evidence type="ECO:0000313" key="2">
    <source>
        <dbReference type="EMBL" id="OBT97444.1"/>
    </source>
</evidence>
<dbReference type="AlphaFoldDB" id="A0A1B8GNL2"/>
<name>A0A1B8GNL2_9PEZI</name>
<feature type="compositionally biased region" description="Low complexity" evidence="1">
    <location>
        <begin position="198"/>
        <end position="214"/>
    </location>
</feature>
<reference evidence="2 3" key="1">
    <citation type="submission" date="2016-03" db="EMBL/GenBank/DDBJ databases">
        <title>Comparative genomics of Pseudogymnoascus destructans, the fungus causing white-nose syndrome of bats.</title>
        <authorList>
            <person name="Palmer J.M."/>
            <person name="Drees K.P."/>
            <person name="Foster J.T."/>
            <person name="Lindner D.L."/>
        </authorList>
    </citation>
    <scope>NUCLEOTIDE SEQUENCE [LARGE SCALE GENOMIC DNA]</scope>
    <source>
        <strain evidence="2 3">UAMH 10579</strain>
    </source>
</reference>
<proteinExistence type="predicted"/>
<evidence type="ECO:0000313" key="3">
    <source>
        <dbReference type="Proteomes" id="UP000091956"/>
    </source>
</evidence>
<evidence type="ECO:0000256" key="1">
    <source>
        <dbReference type="SAM" id="MobiDB-lite"/>
    </source>
</evidence>
<feature type="compositionally biased region" description="Polar residues" evidence="1">
    <location>
        <begin position="237"/>
        <end position="252"/>
    </location>
</feature>
<feature type="region of interest" description="Disordered" evidence="1">
    <location>
        <begin position="198"/>
        <end position="275"/>
    </location>
</feature>
<dbReference type="RefSeq" id="XP_018131177.1">
    <property type="nucleotide sequence ID" value="XM_018273891.2"/>
</dbReference>
<feature type="compositionally biased region" description="Basic and acidic residues" evidence="1">
    <location>
        <begin position="146"/>
        <end position="156"/>
    </location>
</feature>
<dbReference type="GeneID" id="28837803"/>
<dbReference type="OrthoDB" id="3437161at2759"/>
<sequence length="763" mass="84330">MAAPGFSINDLIGAAIQIKNVYDAFFDKYSNSATQYEDLIHEITSFAEIVEMNREAFERAGLRYAQYEAIYKTLRRGYDFLEKNKPILSNKKTPEAMWKIAKFSYSQDYVQKLKETIRAHKADLTAQSVLHILDKTTTPNNGLAEKQGEEVWEKNNQRRPTINNQNYPVSPTLGGLQIPNIPTPDNTIINNKYQYVTVPVSPSRSSPNRTPPSRSLEKPGFYHDSQTLSPHRPPSSYGPSPQNSPELSTADTIRSSISPRSSPVPPPSSRLSSIASPQLSSCPELILPQPALDYVVAEVFFGTSKIPIRRKPAGRPSTSPKSPGRELVIINEENKERLKHRIKLGSTQRCYPYTWNSGTHPALEVTFTQGSHSLYFKGKPQDLGTTIPRYVFANIADFTDFQSAVRNKFFLGAFAVNKISSETSRRNGDATYQHLKIWRDKETGQCSLSFYGNSLEKARDLDFPFKYIKRDPEPTKSDKEIVLRFDPLPLSQLRTTSPSIRQGYFSSSSESEFTHSRTNTFSTITTDRTTSTGFFSRRSTAASATTAATSIATITPGSRAPSFGSQHSDSGHSVTSDRPPPTTMEDLTRKMKFLKIAFPDAGEATRFRTAYKTAIDDTPSLPIDFTRVDWRGHPHPNARLSSMSAPAAVKSGYAELEGTRPRINGSTYTVEMEGEGRFPAEMGEGGRFPAEMGGGGEYAVEMSGTNNYPVEMGEAGVYAVELGGGGAYPVEMGGGGEYPVEMGESGYTAGRFSAEMKGTPDLW</sequence>
<keyword evidence="3" id="KW-1185">Reference proteome</keyword>
<gene>
    <name evidence="2" type="ORF">VE01_04417</name>
</gene>
<feature type="region of interest" description="Disordered" evidence="1">
    <location>
        <begin position="139"/>
        <end position="178"/>
    </location>
</feature>
<feature type="compositionally biased region" description="Polar residues" evidence="1">
    <location>
        <begin position="158"/>
        <end position="169"/>
    </location>
</feature>
<organism evidence="2 3">
    <name type="scientific">Pseudogymnoascus verrucosus</name>
    <dbReference type="NCBI Taxonomy" id="342668"/>
    <lineage>
        <taxon>Eukaryota</taxon>
        <taxon>Fungi</taxon>
        <taxon>Dikarya</taxon>
        <taxon>Ascomycota</taxon>
        <taxon>Pezizomycotina</taxon>
        <taxon>Leotiomycetes</taxon>
        <taxon>Thelebolales</taxon>
        <taxon>Thelebolaceae</taxon>
        <taxon>Pseudogymnoascus</taxon>
    </lineage>
</organism>